<sequence>MMDRHGTECCCSAQRTRTWLFFFALLRTRRRNHIFQLSPLCGHFQSKYRSRDAFYWFAVTRLIFRQEIERINGTNIERVAGADPETQFWTCGYKGLCRRFCYAQEYSVGHHGCPRKYRCCAIRS</sequence>
<dbReference type="InParanoid" id="A0A3P8WXT4"/>
<keyword evidence="2" id="KW-1185">Reference proteome</keyword>
<proteinExistence type="predicted"/>
<dbReference type="GeneTree" id="ENSGT00650000094922"/>
<accession>A0A3P8WXT4</accession>
<dbReference type="AlphaFoldDB" id="A0A3P8WXT4"/>
<organism evidence="1 2">
    <name type="scientific">Cynoglossus semilaevis</name>
    <name type="common">Tongue sole</name>
    <dbReference type="NCBI Taxonomy" id="244447"/>
    <lineage>
        <taxon>Eukaryota</taxon>
        <taxon>Metazoa</taxon>
        <taxon>Chordata</taxon>
        <taxon>Craniata</taxon>
        <taxon>Vertebrata</taxon>
        <taxon>Euteleostomi</taxon>
        <taxon>Actinopterygii</taxon>
        <taxon>Neopterygii</taxon>
        <taxon>Teleostei</taxon>
        <taxon>Neoteleostei</taxon>
        <taxon>Acanthomorphata</taxon>
        <taxon>Carangaria</taxon>
        <taxon>Pleuronectiformes</taxon>
        <taxon>Pleuronectoidei</taxon>
        <taxon>Cynoglossidae</taxon>
        <taxon>Cynoglossinae</taxon>
        <taxon>Cynoglossus</taxon>
    </lineage>
</organism>
<dbReference type="Ensembl" id="ENSCSET00000031979.1">
    <property type="protein sequence ID" value="ENSCSEP00000031569.1"/>
    <property type="gene ID" value="ENSCSEG00000020221.1"/>
</dbReference>
<dbReference type="STRING" id="244447.ENSCSEP00000031569"/>
<protein>
    <recommendedName>
        <fullName evidence="3">Defensin, beta-like 2</fullName>
    </recommendedName>
</protein>
<reference evidence="1" key="2">
    <citation type="submission" date="2025-08" db="UniProtKB">
        <authorList>
            <consortium name="Ensembl"/>
        </authorList>
    </citation>
    <scope>IDENTIFICATION</scope>
</reference>
<evidence type="ECO:0000313" key="1">
    <source>
        <dbReference type="Ensembl" id="ENSCSEP00000031569.1"/>
    </source>
</evidence>
<evidence type="ECO:0000313" key="2">
    <source>
        <dbReference type="Proteomes" id="UP000265120"/>
    </source>
</evidence>
<reference evidence="1 2" key="1">
    <citation type="journal article" date="2014" name="Nat. Genet.">
        <title>Whole-genome sequence of a flatfish provides insights into ZW sex chromosome evolution and adaptation to a benthic lifestyle.</title>
        <authorList>
            <person name="Chen S."/>
            <person name="Zhang G."/>
            <person name="Shao C."/>
            <person name="Huang Q."/>
            <person name="Liu G."/>
            <person name="Zhang P."/>
            <person name="Song W."/>
            <person name="An N."/>
            <person name="Chalopin D."/>
            <person name="Volff J.N."/>
            <person name="Hong Y."/>
            <person name="Li Q."/>
            <person name="Sha Z."/>
            <person name="Zhou H."/>
            <person name="Xie M."/>
            <person name="Yu Q."/>
            <person name="Liu Y."/>
            <person name="Xiang H."/>
            <person name="Wang N."/>
            <person name="Wu K."/>
            <person name="Yang C."/>
            <person name="Zhou Q."/>
            <person name="Liao X."/>
            <person name="Yang L."/>
            <person name="Hu Q."/>
            <person name="Zhang J."/>
            <person name="Meng L."/>
            <person name="Jin L."/>
            <person name="Tian Y."/>
            <person name="Lian J."/>
            <person name="Yang J."/>
            <person name="Miao G."/>
            <person name="Liu S."/>
            <person name="Liang Z."/>
            <person name="Yan F."/>
            <person name="Li Y."/>
            <person name="Sun B."/>
            <person name="Zhang H."/>
            <person name="Zhang J."/>
            <person name="Zhu Y."/>
            <person name="Du M."/>
            <person name="Zhao Y."/>
            <person name="Schartl M."/>
            <person name="Tang Q."/>
            <person name="Wang J."/>
        </authorList>
    </citation>
    <scope>NUCLEOTIDE SEQUENCE</scope>
</reference>
<evidence type="ECO:0008006" key="3">
    <source>
        <dbReference type="Google" id="ProtNLM"/>
    </source>
</evidence>
<dbReference type="Proteomes" id="UP000265120">
    <property type="component" value="Chromosome 19"/>
</dbReference>
<reference evidence="1" key="3">
    <citation type="submission" date="2025-09" db="UniProtKB">
        <authorList>
            <consortium name="Ensembl"/>
        </authorList>
    </citation>
    <scope>IDENTIFICATION</scope>
</reference>
<name>A0A3P8WXT4_CYNSE</name>